<accession>A0A6I2FC54</accession>
<comment type="similarity">
    <text evidence="2">Belongs to the TerC family.</text>
</comment>
<proteinExistence type="inferred from homology"/>
<feature type="region of interest" description="Disordered" evidence="6">
    <location>
        <begin position="270"/>
        <end position="302"/>
    </location>
</feature>
<evidence type="ECO:0000313" key="8">
    <source>
        <dbReference type="EMBL" id="MRG60270.1"/>
    </source>
</evidence>
<dbReference type="AlphaFoldDB" id="A0A6I2FC54"/>
<dbReference type="Proteomes" id="UP000431080">
    <property type="component" value="Unassembled WGS sequence"/>
</dbReference>
<comment type="caution">
    <text evidence="8">The sequence shown here is derived from an EMBL/GenBank/DDBJ whole genome shotgun (WGS) entry which is preliminary data.</text>
</comment>
<dbReference type="GO" id="GO:0016020">
    <property type="term" value="C:membrane"/>
    <property type="evidence" value="ECO:0007669"/>
    <property type="project" value="UniProtKB-SubCell"/>
</dbReference>
<name>A0A6I2FC54_9MICO</name>
<feature type="transmembrane region" description="Helical" evidence="7">
    <location>
        <begin position="215"/>
        <end position="233"/>
    </location>
</feature>
<organism evidence="8 9">
    <name type="scientific">Agromyces agglutinans</name>
    <dbReference type="NCBI Taxonomy" id="2662258"/>
    <lineage>
        <taxon>Bacteria</taxon>
        <taxon>Bacillati</taxon>
        <taxon>Actinomycetota</taxon>
        <taxon>Actinomycetes</taxon>
        <taxon>Micrococcales</taxon>
        <taxon>Microbacteriaceae</taxon>
        <taxon>Agromyces</taxon>
    </lineage>
</organism>
<feature type="compositionally biased region" description="Basic and acidic residues" evidence="6">
    <location>
        <begin position="289"/>
        <end position="302"/>
    </location>
</feature>
<feature type="transmembrane region" description="Helical" evidence="7">
    <location>
        <begin position="156"/>
        <end position="178"/>
    </location>
</feature>
<keyword evidence="5 7" id="KW-0472">Membrane</keyword>
<dbReference type="RefSeq" id="WP_312855071.1">
    <property type="nucleotide sequence ID" value="NZ_WJIF01000005.1"/>
</dbReference>
<feature type="transmembrane region" description="Helical" evidence="7">
    <location>
        <begin position="190"/>
        <end position="209"/>
    </location>
</feature>
<evidence type="ECO:0000256" key="3">
    <source>
        <dbReference type="ARBA" id="ARBA00022692"/>
    </source>
</evidence>
<sequence>MDFSFAFTPDLIAVFLTLFVLEIVLGVDNVIFISILASKLPKEQQARARNLGLTLAMVIRVVLVFFAGWIITLKEDVVVWFGMGFSVKDFILIAGGLFLVYKAVTEIHHKLEGAEDEHGAAPKRITFSSVLIQILLLDIVFSLDSVITAVGMTENLVVIVTVVVLSFGIMLFASRFIFTFVNRHPTVKMLALSFLLLIGVFLIAEGFGIKIDKALIYAPMAFAILVEALNLIASGRKAKREHRRQQAVQLRPQYPDVDESVAVAAALSKGEAGAGSVGLSNRPVAGEADGPKDASEERAGLG</sequence>
<reference evidence="8 9" key="1">
    <citation type="submission" date="2019-10" db="EMBL/GenBank/DDBJ databases">
        <authorList>
            <person name="Nie G."/>
            <person name="Ming H."/>
            <person name="Yi B."/>
        </authorList>
    </citation>
    <scope>NUCLEOTIDE SEQUENCE [LARGE SCALE GENOMIC DNA]</scope>
    <source>
        <strain evidence="8 9">CFH 90414</strain>
    </source>
</reference>
<gene>
    <name evidence="8" type="ORF">GE115_10380</name>
</gene>
<dbReference type="PANTHER" id="PTHR30238">
    <property type="entry name" value="MEMBRANE BOUND PREDICTED REDOX MODULATOR"/>
    <property type="match status" value="1"/>
</dbReference>
<evidence type="ECO:0000256" key="2">
    <source>
        <dbReference type="ARBA" id="ARBA00007511"/>
    </source>
</evidence>
<evidence type="ECO:0000256" key="6">
    <source>
        <dbReference type="SAM" id="MobiDB-lite"/>
    </source>
</evidence>
<keyword evidence="4 7" id="KW-1133">Transmembrane helix</keyword>
<keyword evidence="9" id="KW-1185">Reference proteome</keyword>
<feature type="transmembrane region" description="Helical" evidence="7">
    <location>
        <begin position="12"/>
        <end position="38"/>
    </location>
</feature>
<dbReference type="InterPro" id="IPR005496">
    <property type="entry name" value="Integral_membrane_TerC"/>
</dbReference>
<dbReference type="Pfam" id="PF03741">
    <property type="entry name" value="TerC"/>
    <property type="match status" value="1"/>
</dbReference>
<evidence type="ECO:0000256" key="7">
    <source>
        <dbReference type="SAM" id="Phobius"/>
    </source>
</evidence>
<feature type="transmembrane region" description="Helical" evidence="7">
    <location>
        <begin position="50"/>
        <end position="71"/>
    </location>
</feature>
<evidence type="ECO:0000256" key="5">
    <source>
        <dbReference type="ARBA" id="ARBA00023136"/>
    </source>
</evidence>
<evidence type="ECO:0000256" key="1">
    <source>
        <dbReference type="ARBA" id="ARBA00004141"/>
    </source>
</evidence>
<dbReference type="EMBL" id="WJIF01000005">
    <property type="protein sequence ID" value="MRG60270.1"/>
    <property type="molecule type" value="Genomic_DNA"/>
</dbReference>
<comment type="subcellular location">
    <subcellularLocation>
        <location evidence="1">Membrane</location>
        <topology evidence="1">Multi-pass membrane protein</topology>
    </subcellularLocation>
</comment>
<keyword evidence="3 7" id="KW-0812">Transmembrane</keyword>
<feature type="transmembrane region" description="Helical" evidence="7">
    <location>
        <begin position="130"/>
        <end position="150"/>
    </location>
</feature>
<dbReference type="PANTHER" id="PTHR30238:SF4">
    <property type="entry name" value="SLL1022 PROTEIN"/>
    <property type="match status" value="1"/>
</dbReference>
<evidence type="ECO:0000313" key="9">
    <source>
        <dbReference type="Proteomes" id="UP000431080"/>
    </source>
</evidence>
<feature type="transmembrane region" description="Helical" evidence="7">
    <location>
        <begin position="77"/>
        <end position="101"/>
    </location>
</feature>
<protein>
    <submittedName>
        <fullName evidence="8">TerC family protein</fullName>
    </submittedName>
</protein>
<evidence type="ECO:0000256" key="4">
    <source>
        <dbReference type="ARBA" id="ARBA00022989"/>
    </source>
</evidence>